<dbReference type="AlphaFoldDB" id="A0A0M3I1R1"/>
<evidence type="ECO:0000313" key="1">
    <source>
        <dbReference type="Proteomes" id="UP000036681"/>
    </source>
</evidence>
<proteinExistence type="predicted"/>
<accession>A0A0M3I1R1</accession>
<evidence type="ECO:0000313" key="2">
    <source>
        <dbReference type="WBParaSite" id="ALUE_0001027101-mRNA-1"/>
    </source>
</evidence>
<protein>
    <submittedName>
        <fullName evidence="2">Secreted protein</fullName>
    </submittedName>
</protein>
<keyword evidence="1" id="KW-1185">Reference proteome</keyword>
<dbReference type="WBParaSite" id="ALUE_0001027101-mRNA-1">
    <property type="protein sequence ID" value="ALUE_0001027101-mRNA-1"/>
    <property type="gene ID" value="ALUE_0001027101"/>
</dbReference>
<dbReference type="Proteomes" id="UP000036681">
    <property type="component" value="Unplaced"/>
</dbReference>
<sequence length="114" mass="12991">MQYERIILWIQISLQIINASADESHSKENDGSIGFAHQKYCLLLSSTLEFSTFVLDCTKDRSCYKVIKKFTELKITQVRCRRNEGDTLQFISITALSLAANFSAVHVSCLLLLR</sequence>
<organism evidence="1 2">
    <name type="scientific">Ascaris lumbricoides</name>
    <name type="common">Giant roundworm</name>
    <dbReference type="NCBI Taxonomy" id="6252"/>
    <lineage>
        <taxon>Eukaryota</taxon>
        <taxon>Metazoa</taxon>
        <taxon>Ecdysozoa</taxon>
        <taxon>Nematoda</taxon>
        <taxon>Chromadorea</taxon>
        <taxon>Rhabditida</taxon>
        <taxon>Spirurina</taxon>
        <taxon>Ascaridomorpha</taxon>
        <taxon>Ascaridoidea</taxon>
        <taxon>Ascarididae</taxon>
        <taxon>Ascaris</taxon>
    </lineage>
</organism>
<reference evidence="2" key="1">
    <citation type="submission" date="2017-02" db="UniProtKB">
        <authorList>
            <consortium name="WormBaseParasite"/>
        </authorList>
    </citation>
    <scope>IDENTIFICATION</scope>
</reference>
<name>A0A0M3I1R1_ASCLU</name>